<protein>
    <submittedName>
        <fullName evidence="1">HI0933-like protein</fullName>
    </submittedName>
</protein>
<dbReference type="AlphaFoldDB" id="A0A1G6L7U7"/>
<name>A0A1G6L7U7_9BACL</name>
<dbReference type="Proteomes" id="UP000199387">
    <property type="component" value="Unassembled WGS sequence"/>
</dbReference>
<organism evidence="1 2">
    <name type="scientific">Melghirimyces thermohalophilus</name>
    <dbReference type="NCBI Taxonomy" id="1236220"/>
    <lineage>
        <taxon>Bacteria</taxon>
        <taxon>Bacillati</taxon>
        <taxon>Bacillota</taxon>
        <taxon>Bacilli</taxon>
        <taxon>Bacillales</taxon>
        <taxon>Thermoactinomycetaceae</taxon>
        <taxon>Melghirimyces</taxon>
    </lineage>
</organism>
<gene>
    <name evidence="1" type="ORF">SAMN04488112_10792</name>
</gene>
<sequence>MANIVTDITIIGGGPTGLFAAFYGGMRKRSVKIIESMPQLGGQLSALYPEKDIYDVAGFPKVRAQELVDSADEIFPTGDLPR</sequence>
<dbReference type="Pfam" id="PF13450">
    <property type="entry name" value="NAD_binding_8"/>
    <property type="match status" value="1"/>
</dbReference>
<dbReference type="InterPro" id="IPR036188">
    <property type="entry name" value="FAD/NAD-bd_sf"/>
</dbReference>
<keyword evidence="2" id="KW-1185">Reference proteome</keyword>
<evidence type="ECO:0000313" key="1">
    <source>
        <dbReference type="EMBL" id="SDC39271.1"/>
    </source>
</evidence>
<accession>A0A1G6L7U7</accession>
<dbReference type="STRING" id="1236220.SAMN04488112_10792"/>
<reference evidence="1 2" key="1">
    <citation type="submission" date="2016-10" db="EMBL/GenBank/DDBJ databases">
        <authorList>
            <person name="de Groot N.N."/>
        </authorList>
    </citation>
    <scope>NUCLEOTIDE SEQUENCE [LARGE SCALE GENOMIC DNA]</scope>
    <source>
        <strain evidence="1 2">DSM 45514</strain>
    </source>
</reference>
<evidence type="ECO:0000313" key="2">
    <source>
        <dbReference type="Proteomes" id="UP000199387"/>
    </source>
</evidence>
<proteinExistence type="predicted"/>
<dbReference type="EMBL" id="FMZA01000007">
    <property type="protein sequence ID" value="SDC39271.1"/>
    <property type="molecule type" value="Genomic_DNA"/>
</dbReference>
<dbReference type="SUPFAM" id="SSF51905">
    <property type="entry name" value="FAD/NAD(P)-binding domain"/>
    <property type="match status" value="1"/>
</dbReference>
<dbReference type="Gene3D" id="3.50.50.60">
    <property type="entry name" value="FAD/NAD(P)-binding domain"/>
    <property type="match status" value="1"/>
</dbReference>